<dbReference type="SUPFAM" id="SSF89260">
    <property type="entry name" value="Collagen-binding domain"/>
    <property type="match status" value="3"/>
</dbReference>
<keyword evidence="2" id="KW-1185">Reference proteome</keyword>
<dbReference type="STRING" id="228958.SAMN04488007_2165"/>
<dbReference type="Gene3D" id="2.60.120.380">
    <property type="match status" value="4"/>
</dbReference>
<evidence type="ECO:0008006" key="3">
    <source>
        <dbReference type="Google" id="ProtNLM"/>
    </source>
</evidence>
<accession>A0A1M6Q3D7</accession>
<dbReference type="Proteomes" id="UP000184314">
    <property type="component" value="Unassembled WGS sequence"/>
</dbReference>
<gene>
    <name evidence="1" type="ORF">SAMN04488007_2165</name>
</gene>
<evidence type="ECO:0000313" key="1">
    <source>
        <dbReference type="EMBL" id="SHK14742.1"/>
    </source>
</evidence>
<sequence>MIMFNKLGKIGIRMFLLLLIVGCGGDDEPLVTVDPEVTEETIEEEVEDEIDCSANCFQCADSISLGVEVLNQIAVEDEIDYFKFSVEQEGVLEINISATPENLRITSDLLNSECEEIFSETANNTGEGYSALYLIEAGDYVLKFSDFFGEANSNDYSFLVSLNTDDIYEINNSCDNAVDVLIDTEINMAIYPEDDVDYFKFTTVESGVIKIDLYNIPENINLETTLRSSSDCIELIKEVNNNIGEGLSLYYTADAGDYVLEINDRFNDEFNADLLSFMVTLETSDIYEINNSCTSAKEISLDTEIKAAIYPEDDVDNFKFTTTEEGVLKIELFNIPENINLDVTLRSFSDCTELLNDVNNDVGEGLTLYYTAEAGDYVLEINDRFNDSFNVDLYSFNVSLDTSDIYEINNSCSSAKDIEINTEVNSAIYPEDDVDFFKFTITETSNVDILFYNVPYNINLEVTLRSLPDCLEIAKETNNTEGEGLSLTSTLGPGEYVLEINDRFNDSFNTSFLNFKINL</sequence>
<organism evidence="1 2">
    <name type="scientific">Maribacter aquivivus</name>
    <dbReference type="NCBI Taxonomy" id="228958"/>
    <lineage>
        <taxon>Bacteria</taxon>
        <taxon>Pseudomonadati</taxon>
        <taxon>Bacteroidota</taxon>
        <taxon>Flavobacteriia</taxon>
        <taxon>Flavobacteriales</taxon>
        <taxon>Flavobacteriaceae</taxon>
        <taxon>Maribacter</taxon>
    </lineage>
</organism>
<dbReference type="EMBL" id="FQZX01000002">
    <property type="protein sequence ID" value="SHK14742.1"/>
    <property type="molecule type" value="Genomic_DNA"/>
</dbReference>
<reference evidence="2" key="1">
    <citation type="submission" date="2016-11" db="EMBL/GenBank/DDBJ databases">
        <authorList>
            <person name="Varghese N."/>
            <person name="Submissions S."/>
        </authorList>
    </citation>
    <scope>NUCLEOTIDE SEQUENCE [LARGE SCALE GENOMIC DNA]</scope>
    <source>
        <strain evidence="2">DSM 16478</strain>
    </source>
</reference>
<name>A0A1M6Q3D7_9FLAO</name>
<proteinExistence type="predicted"/>
<protein>
    <recommendedName>
        <fullName evidence="3">Pre-peptidase C-terminal domain-containing protein</fullName>
    </recommendedName>
</protein>
<dbReference type="AlphaFoldDB" id="A0A1M6Q3D7"/>
<evidence type="ECO:0000313" key="2">
    <source>
        <dbReference type="Proteomes" id="UP000184314"/>
    </source>
</evidence>